<feature type="transmembrane region" description="Helical" evidence="1">
    <location>
        <begin position="83"/>
        <end position="103"/>
    </location>
</feature>
<reference evidence="3" key="1">
    <citation type="submission" date="2016-11" db="EMBL/GenBank/DDBJ databases">
        <authorList>
            <person name="Varghese N."/>
            <person name="Submissions S."/>
        </authorList>
    </citation>
    <scope>NUCLEOTIDE SEQUENCE [LARGE SCALE GENOMIC DNA]</scope>
    <source>
        <strain evidence="3">DSM 17456</strain>
    </source>
</reference>
<feature type="transmembrane region" description="Helical" evidence="1">
    <location>
        <begin position="44"/>
        <end position="62"/>
    </location>
</feature>
<keyword evidence="3" id="KW-1185">Reference proteome</keyword>
<keyword evidence="1" id="KW-0472">Membrane</keyword>
<evidence type="ECO:0000313" key="2">
    <source>
        <dbReference type="EMBL" id="SIO28163.1"/>
    </source>
</evidence>
<dbReference type="AlphaFoldDB" id="A0A1N6I828"/>
<name>A0A1N6I828_9BACT</name>
<dbReference type="RefSeq" id="WP_074217276.1">
    <property type="nucleotide sequence ID" value="NZ_FSRG01000006.1"/>
</dbReference>
<feature type="transmembrane region" description="Helical" evidence="1">
    <location>
        <begin position="115"/>
        <end position="136"/>
    </location>
</feature>
<gene>
    <name evidence="2" type="ORF">SAMN02745161_2502</name>
</gene>
<dbReference type="OrthoDB" id="278817at2"/>
<keyword evidence="1" id="KW-0812">Transmembrane</keyword>
<keyword evidence="1" id="KW-1133">Transmembrane helix</keyword>
<dbReference type="Proteomes" id="UP000184694">
    <property type="component" value="Unassembled WGS sequence"/>
</dbReference>
<dbReference type="NCBIfam" id="NF033684">
    <property type="entry name" value="suffix_2_RND"/>
    <property type="match status" value="1"/>
</dbReference>
<dbReference type="EMBL" id="FSRG01000006">
    <property type="protein sequence ID" value="SIO28163.1"/>
    <property type="molecule type" value="Genomic_DNA"/>
</dbReference>
<sequence>MQAKNSIKYKIGMAFIILSITCPLFSFLVPLLELPTATTSTLVAFLMIGAPELLLIIGGALAGKEALESIKSKLFQPAGKIRYQIGMTIFLCGILSNWILIYLELTGIMMLGRETMLVIIASIDIGTIIGIFMMGVEFFEKCKRLFCWEGMNNRK</sequence>
<evidence type="ECO:0000256" key="1">
    <source>
        <dbReference type="SAM" id="Phobius"/>
    </source>
</evidence>
<evidence type="ECO:0000313" key="3">
    <source>
        <dbReference type="Proteomes" id="UP000184694"/>
    </source>
</evidence>
<organism evidence="2 3">
    <name type="scientific">Halodesulfovibrio marinisediminis DSM 17456</name>
    <dbReference type="NCBI Taxonomy" id="1121457"/>
    <lineage>
        <taxon>Bacteria</taxon>
        <taxon>Pseudomonadati</taxon>
        <taxon>Thermodesulfobacteriota</taxon>
        <taxon>Desulfovibrionia</taxon>
        <taxon>Desulfovibrionales</taxon>
        <taxon>Desulfovibrionaceae</taxon>
        <taxon>Halodesulfovibrio</taxon>
    </lineage>
</organism>
<proteinExistence type="predicted"/>
<dbReference type="InterPro" id="IPR047961">
    <property type="entry name" value="Transp_suffix-like"/>
</dbReference>
<accession>A0A1N6I828</accession>
<protein>
    <submittedName>
        <fullName evidence="2">Uncharacterized protein</fullName>
    </submittedName>
</protein>
<feature type="transmembrane region" description="Helical" evidence="1">
    <location>
        <begin position="12"/>
        <end position="32"/>
    </location>
</feature>